<proteinExistence type="predicted"/>
<dbReference type="InterPro" id="IPR029060">
    <property type="entry name" value="PIN-like_dom_sf"/>
</dbReference>
<evidence type="ECO:0000313" key="1">
    <source>
        <dbReference type="EMBL" id="MBT1586402.1"/>
    </source>
</evidence>
<comment type="caution">
    <text evidence="1">The sequence shown here is derived from an EMBL/GenBank/DDBJ whole genome shotgun (WGS) entry which is preliminary data.</text>
</comment>
<dbReference type="RefSeq" id="WP_214543400.1">
    <property type="nucleotide sequence ID" value="NZ_JAHEWS010000001.1"/>
</dbReference>
<keyword evidence="2" id="KW-1185">Reference proteome</keyword>
<organism evidence="1 2">
    <name type="scientific">Curtobacterium aurantiacum</name>
    <dbReference type="NCBI Taxonomy" id="3236919"/>
    <lineage>
        <taxon>Bacteria</taxon>
        <taxon>Bacillati</taxon>
        <taxon>Actinomycetota</taxon>
        <taxon>Actinomycetes</taxon>
        <taxon>Micrococcales</taxon>
        <taxon>Microbacteriaceae</taxon>
        <taxon>Curtobacterium</taxon>
    </lineage>
</organism>
<protein>
    <submittedName>
        <fullName evidence="1">VapC toxin family PIN domain ribonuclease</fullName>
    </submittedName>
</protein>
<evidence type="ECO:0000313" key="2">
    <source>
        <dbReference type="Proteomes" id="UP001519641"/>
    </source>
</evidence>
<dbReference type="Gene3D" id="3.40.50.1010">
    <property type="entry name" value="5'-nuclease"/>
    <property type="match status" value="1"/>
</dbReference>
<dbReference type="SUPFAM" id="SSF88723">
    <property type="entry name" value="PIN domain-like"/>
    <property type="match status" value="1"/>
</dbReference>
<sequence>MSAYIVDNSVWWKARRFPGIAGRLRTVSTQDLILTCPPQVLEYCFSARDPAEHSELQQDMAVFFPADEHPTKDDALAIQTALWNGGYVRGAGTIDTLIAAYAIANDAIVLAADHDYDHIAAVVPEFLHEYLPEQ</sequence>
<dbReference type="Proteomes" id="UP001519641">
    <property type="component" value="Unassembled WGS sequence"/>
</dbReference>
<name>A0ABS5VAB1_9MICO</name>
<reference evidence="1 2" key="1">
    <citation type="submission" date="2021-05" db="EMBL/GenBank/DDBJ databases">
        <title>Whole genome sequence of Curtobacterium flaccumfaciens pv. flaccumfaciens strain CFBP 8819.</title>
        <authorList>
            <person name="Osdaghi E."/>
            <person name="Taghouti G."/>
            <person name="Portier P."/>
            <person name="Fazliarab A."/>
            <person name="Taghavi S.M."/>
            <person name="Briand M."/>
            <person name="Le-Saux M."/>
            <person name="Jacques M.-A."/>
        </authorList>
    </citation>
    <scope>NUCLEOTIDE SEQUENCE [LARGE SCALE GENOMIC DNA]</scope>
    <source>
        <strain evidence="1 2">CFBP 8819</strain>
    </source>
</reference>
<dbReference type="EMBL" id="JAHEWS010000001">
    <property type="protein sequence ID" value="MBT1586402.1"/>
    <property type="molecule type" value="Genomic_DNA"/>
</dbReference>
<gene>
    <name evidence="1" type="ORF">KK097_01075</name>
</gene>
<accession>A0ABS5VAB1</accession>